<feature type="signal peptide" evidence="3">
    <location>
        <begin position="1"/>
        <end position="18"/>
    </location>
</feature>
<dbReference type="EMBL" id="FM992691">
    <property type="protein sequence ID" value="CAX42245.1"/>
    <property type="molecule type" value="Genomic_DNA"/>
</dbReference>
<evidence type="ECO:0000256" key="1">
    <source>
        <dbReference type="SAM" id="MobiDB-lite"/>
    </source>
</evidence>
<dbReference type="SMART" id="SM00736">
    <property type="entry name" value="CADG"/>
    <property type="match status" value="2"/>
</dbReference>
<keyword evidence="3" id="KW-0732">Signal</keyword>
<dbReference type="KEGG" id="cdu:CD36_43700"/>
<dbReference type="SUPFAM" id="SSF49313">
    <property type="entry name" value="Cadherin-like"/>
    <property type="match status" value="4"/>
</dbReference>
<dbReference type="eggNOG" id="ENOG502QURR">
    <property type="taxonomic scope" value="Eukaryota"/>
</dbReference>
<dbReference type="InterPro" id="IPR006644">
    <property type="entry name" value="Cadg"/>
</dbReference>
<feature type="compositionally biased region" description="Basic and acidic residues" evidence="1">
    <location>
        <begin position="725"/>
        <end position="740"/>
    </location>
</feature>
<feature type="compositionally biased region" description="Low complexity" evidence="1">
    <location>
        <begin position="768"/>
        <end position="782"/>
    </location>
</feature>
<keyword evidence="2" id="KW-0472">Membrane</keyword>
<keyword evidence="7" id="KW-1185">Reference proteome</keyword>
<evidence type="ECO:0000313" key="6">
    <source>
        <dbReference type="EMBL" id="CAX42245.1"/>
    </source>
</evidence>
<dbReference type="Proteomes" id="UP000002605">
    <property type="component" value="Chromosome 4"/>
</dbReference>
<feature type="compositionally biased region" description="Low complexity" evidence="1">
    <location>
        <begin position="849"/>
        <end position="866"/>
    </location>
</feature>
<feature type="region of interest" description="Disordered" evidence="1">
    <location>
        <begin position="512"/>
        <end position="532"/>
    </location>
</feature>
<dbReference type="RefSeq" id="XP_002420027.1">
    <property type="nucleotide sequence ID" value="XM_002419982.1"/>
</dbReference>
<dbReference type="CGD" id="CAL0000159055">
    <property type="gene designation" value="Cd36_43700"/>
</dbReference>
<keyword evidence="2" id="KW-1133">Transmembrane helix</keyword>
<evidence type="ECO:0000256" key="3">
    <source>
        <dbReference type="SAM" id="SignalP"/>
    </source>
</evidence>
<dbReference type="AlphaFoldDB" id="B9WG73"/>
<feature type="region of interest" description="Disordered" evidence="1">
    <location>
        <begin position="767"/>
        <end position="876"/>
    </location>
</feature>
<keyword evidence="2" id="KW-0812">Transmembrane</keyword>
<feature type="compositionally biased region" description="Polar residues" evidence="1">
    <location>
        <begin position="839"/>
        <end position="848"/>
    </location>
</feature>
<feature type="transmembrane region" description="Helical" evidence="2">
    <location>
        <begin position="480"/>
        <end position="506"/>
    </location>
</feature>
<proteinExistence type="predicted"/>
<protein>
    <submittedName>
        <fullName evidence="6">Integral plasma membrane protein required for axial budding in haploid cells, putative</fullName>
    </submittedName>
</protein>
<feature type="compositionally biased region" description="Low complexity" evidence="1">
    <location>
        <begin position="687"/>
        <end position="698"/>
    </location>
</feature>
<dbReference type="Gene3D" id="2.60.40.10">
    <property type="entry name" value="Immunoglobulins"/>
    <property type="match status" value="3"/>
</dbReference>
<feature type="domain" description="Dystroglycan-type cadherin-like" evidence="4">
    <location>
        <begin position="339"/>
        <end position="439"/>
    </location>
</feature>
<feature type="region of interest" description="Disordered" evidence="1">
    <location>
        <begin position="435"/>
        <end position="474"/>
    </location>
</feature>
<feature type="compositionally biased region" description="Low complexity" evidence="1">
    <location>
        <begin position="435"/>
        <end position="468"/>
    </location>
</feature>
<evidence type="ECO:0000256" key="2">
    <source>
        <dbReference type="SAM" id="Phobius"/>
    </source>
</evidence>
<name>B9WG73_CANDC</name>
<dbReference type="Pfam" id="PF05345">
    <property type="entry name" value="He_PIG"/>
    <property type="match status" value="1"/>
</dbReference>
<sequence>MMINLLVLLISMSPLIQASIYMGFPFNEQLPNIGRVNQEYSFTIANTTYKSNSNGEISYQVNNLPSWLSFDSSTRTFTGKPQESDVGQFEITLIGTDSTDQSQLSNSYTMMVSNDTGLYLTSTGLLLSELSKSGQTNGNGGLVVKPGDKINIQFEKKLFESYSTSDRPIIAYYGRSADRSSLPNWIYFDGDALTFSGTVPYVTSENAPSIDYSFSFIASDYYGFAGAEGKFKIIVGGHQLSTSMNQTNIINGTIGSIIDEEIPILSKVFLDGQTITKENISDIYSQNLPNYAIFDKNNFTITGNFPNTSSSDNFTIVVKDIYGNSVELSYSFDIIDSIFTIDSLKDVNATKGQYFQYQILKSYFTDVNNTKVNVNFGSGSNSDWLQYHDSNMTLSGITPKNFNNLKVEIDAESNSDKESRSFQIKGVDKKIVSSTSSSSLSSSTSSSSSSSVSSSTSDSSVVATETSSPITHKKSNKNKALAIGLGVGIPVFLILVAALILLCCCFKRRKNKGKGTDDNDEYPNDSRKPIPTNGVATGVAGAGAMAGAGAAVIATSSNESIKDESTMNVLKLEHNYSKSSSSLTQVETSSTESFYDTHENTPIVKSWRANTESDNKLARISNGSLATVNTENLFSVRLIDDYSARNSETSSKFLSNNSLNALLRRESSSNNNFQRLDSNGNIVGELNNHSKSNRSSSSEKYMTQLSSPLPPSSLPQSQANLDIVPEEKSRDLTQTGKDETTGTISNLLLQFNDNRSIDEYDNSIATRQQYGKQQQQQQQQPQHPLSRENSFSNHYDFDNRLPSPNYALEAKSNKYGGTNSNGSTMISPSSDTFLLDESTPVNNHHIISTTAPTTTTTTTTNNNNNNKDGQTMEHQNSSAISLGSINSDKFFFDKNHHSNNNNNNNNGHTPPPNNLNIGKSAKLVDFTRKGSLRESAYEPDYVYTGQSASIQIDDSD</sequence>
<feature type="domain" description="Dystroglycan-type cadherin-like" evidence="4">
    <location>
        <begin position="28"/>
        <end position="119"/>
    </location>
</feature>
<evidence type="ECO:0000313" key="5">
    <source>
        <dbReference type="CGD" id="CAL0000159055"/>
    </source>
</evidence>
<feature type="chain" id="PRO_5002893875" evidence="3">
    <location>
        <begin position="19"/>
        <end position="956"/>
    </location>
</feature>
<reference evidence="6 7" key="1">
    <citation type="journal article" date="2009" name="Genome Res.">
        <title>Comparative genomics of the fungal pathogens Candida dubliniensis and Candida albicans.</title>
        <authorList>
            <person name="Jackson A.P."/>
            <person name="Gamble J.A."/>
            <person name="Yeomans T."/>
            <person name="Moran G.P."/>
            <person name="Saunders D."/>
            <person name="Harris D."/>
            <person name="Aslett M."/>
            <person name="Barrell J.F."/>
            <person name="Butler G."/>
            <person name="Citiulo F."/>
            <person name="Coleman D.C."/>
            <person name="de Groot P.W.J."/>
            <person name="Goodwin T.J."/>
            <person name="Quail M.A."/>
            <person name="McQuillan J."/>
            <person name="Munro C.A."/>
            <person name="Pain A."/>
            <person name="Poulter R.T."/>
            <person name="Rajandream M.A."/>
            <person name="Renauld H."/>
            <person name="Spiering M.J."/>
            <person name="Tivey A."/>
            <person name="Gow N.A.R."/>
            <person name="Barrell B."/>
            <person name="Sullivan D.J."/>
            <person name="Berriman M."/>
        </authorList>
    </citation>
    <scope>NUCLEOTIDE SEQUENCE [LARGE SCALE GENOMIC DNA]</scope>
    <source>
        <strain evidence="7">CD36 / ATCC MYA-646 / CBS 7987 / NCPF 3949 / NRRL Y-17841</strain>
    </source>
</reference>
<dbReference type="OrthoDB" id="41532at2759"/>
<dbReference type="HOGENOM" id="CLU_017550_0_0_1"/>
<evidence type="ECO:0000313" key="7">
    <source>
        <dbReference type="Proteomes" id="UP000002605"/>
    </source>
</evidence>
<dbReference type="GeneID" id="8047863"/>
<gene>
    <name evidence="5" type="ordered locus">Cd36_43700</name>
    <name evidence="6" type="ORF">CD36_43700</name>
</gene>
<feature type="region of interest" description="Disordered" evidence="1">
    <location>
        <begin position="671"/>
        <end position="746"/>
    </location>
</feature>
<dbReference type="InterPro" id="IPR013783">
    <property type="entry name" value="Ig-like_fold"/>
</dbReference>
<accession>B9WG73</accession>
<feature type="compositionally biased region" description="Low complexity" evidence="1">
    <location>
        <begin position="898"/>
        <end position="908"/>
    </location>
</feature>
<dbReference type="GO" id="GO:0016020">
    <property type="term" value="C:membrane"/>
    <property type="evidence" value="ECO:0007669"/>
    <property type="project" value="InterPro"/>
</dbReference>
<dbReference type="VEuPathDB" id="FungiDB:CD36_43700"/>
<feature type="compositionally biased region" description="Polar residues" evidence="1">
    <location>
        <begin position="815"/>
        <end position="832"/>
    </location>
</feature>
<feature type="region of interest" description="Disordered" evidence="1">
    <location>
        <begin position="890"/>
        <end position="918"/>
    </location>
</feature>
<feature type="compositionally biased region" description="Polar residues" evidence="1">
    <location>
        <begin position="867"/>
        <end position="876"/>
    </location>
</feature>
<evidence type="ECO:0000259" key="4">
    <source>
        <dbReference type="SMART" id="SM00736"/>
    </source>
</evidence>
<organism evidence="6 7">
    <name type="scientific">Candida dubliniensis (strain CD36 / ATCC MYA-646 / CBS 7987 / NCPF 3949 / NRRL Y-17841)</name>
    <name type="common">Yeast</name>
    <dbReference type="NCBI Taxonomy" id="573826"/>
    <lineage>
        <taxon>Eukaryota</taxon>
        <taxon>Fungi</taxon>
        <taxon>Dikarya</taxon>
        <taxon>Ascomycota</taxon>
        <taxon>Saccharomycotina</taxon>
        <taxon>Pichiomycetes</taxon>
        <taxon>Debaryomycetaceae</taxon>
        <taxon>Candida/Lodderomyces clade</taxon>
        <taxon>Candida</taxon>
    </lineage>
</organism>
<dbReference type="InterPro" id="IPR015919">
    <property type="entry name" value="Cadherin-like_sf"/>
</dbReference>
<dbReference type="GO" id="GO:0005509">
    <property type="term" value="F:calcium ion binding"/>
    <property type="evidence" value="ECO:0007669"/>
    <property type="project" value="InterPro"/>
</dbReference>